<sequence length="1271" mass="144344">TIEKYSERELLNEFFIALDDLSLTEGECMQKDSCDFEVNSCNWESEGWKRINGFEIYPPIVDHSTGLTTGHFMLTQQTSNLTFTVKENVLTEDRCLSFWTILRGRATDKLTVTQNNTHIWSTSVADENIDILSESVMHNSWNYERVNISYKIGTKISFETNILSPNSMFLLDDIAITDTPCSPVGSCNFDKDFCGWKNINTFGNNAIVWLRNSGETPSQVSGPKNDHTQKSNKGFYLFIENHGVENETAAIESELLKESPTICLQFYHNSYLPIPDVYVGTLSVSYYGAESGIETLISETVLSGNSEDWILYRQTVKNLPNKYKLIINGKTGEVGDIAIDDILINKGSCDGEPESRCFDNDFDCGTEEEICIPKMYVCDFTEDCPNGNDEKVNCTKSCDFENGELCGWKITENKKDFVWKVSEAQEVQNKYLPTKDHTNNKVNGWIASIAGKNEISKATARLTSNNFSRTSFECVMDFYYYCDMIHCPLQVMKIYPNSTKEIIWDSFDESLFTESKAKWRLAKAFIGNGENFKISFNYRQYNSHKYGTAIDDINFRNCNVPKYGDIEIDCDGENLFKCSNGHCIDNKLECDYSNDCMDNSDEDEHFCGSFKGNCDFESECKFWRQANGSVFESFKGKIGKSYTPKTDHTLRSENGAYMSYHLSIANEQQKPMFISKVISAELPSCHLRFWYNLIGDPLKNKINVYTRTKNTFNDMKLLQTFSTNDVNDFWMRAEISLVHFKEHFEVIIEAELNNLGSVNIDDISFSRYCAFLPNEILPNPITEKPQTTITTTEASTTDDDLCPYGTIRCATGAKCYNYEQMCNFFDDCGDNSDERGCGQKCDFESNCDWFNSNFYEPVWRVYSGPSEYRVSGTGPTGDHTLPNGSGHYLAANNSVISDSNVAVWRSPLLQSAGKRCEVQFSYYMHGTSNSTLSLFFDYKNKVVQLWEVTDDVGDFWVQTKIAINTKVAITESFYIFFTAHFSSIHKLTEIALDDIEFINCEPESKHCLVDELMCDDNSSCFKIWEKCNGVYDCKDKSDEGNCKPTKGSCDFNDPNWLENCHWKHLEADFEWSASLLSNKNNTGPQSLLNEKEKERKPDDDINVFMSEPIFDKFLYLNSTGHEIGERAAIATSVFNKSKDVCHITYHFYMYGSSRIGPLRVYAQSENGESKYVLAEYTGNYGPKWIAGEHVIESKSPYRVVFEGVVGEPGESDIAVDEVRFSPNCKDGTVPIVPPKNCTGFVCNDGTCIDLNNKCDCKIDCKDGSDEFGCDT</sequence>
<organism evidence="4 5">
    <name type="scientific">Leptotrombidium deliense</name>
    <dbReference type="NCBI Taxonomy" id="299467"/>
    <lineage>
        <taxon>Eukaryota</taxon>
        <taxon>Metazoa</taxon>
        <taxon>Ecdysozoa</taxon>
        <taxon>Arthropoda</taxon>
        <taxon>Chelicerata</taxon>
        <taxon>Arachnida</taxon>
        <taxon>Acari</taxon>
        <taxon>Acariformes</taxon>
        <taxon>Trombidiformes</taxon>
        <taxon>Prostigmata</taxon>
        <taxon>Anystina</taxon>
        <taxon>Parasitengona</taxon>
        <taxon>Trombiculoidea</taxon>
        <taxon>Trombiculidae</taxon>
        <taxon>Leptotrombidium</taxon>
    </lineage>
</organism>
<dbReference type="InterPro" id="IPR000998">
    <property type="entry name" value="MAM_dom"/>
</dbReference>
<dbReference type="SMART" id="SM00137">
    <property type="entry name" value="MAM"/>
    <property type="match status" value="4"/>
</dbReference>
<dbReference type="PROSITE" id="PS50068">
    <property type="entry name" value="LDLRA_2"/>
    <property type="match status" value="5"/>
</dbReference>
<reference evidence="4 5" key="1">
    <citation type="journal article" date="2018" name="Gigascience">
        <title>Genomes of trombidid mites reveal novel predicted allergens and laterally-transferred genes associated with secondary metabolism.</title>
        <authorList>
            <person name="Dong X."/>
            <person name="Chaisiri K."/>
            <person name="Xia D."/>
            <person name="Armstrong S.D."/>
            <person name="Fang Y."/>
            <person name="Donnelly M.J."/>
            <person name="Kadowaki T."/>
            <person name="McGarry J.W."/>
            <person name="Darby A.C."/>
            <person name="Makepeace B.L."/>
        </authorList>
    </citation>
    <scope>NUCLEOTIDE SEQUENCE [LARGE SCALE GENOMIC DNA]</scope>
    <source>
        <strain evidence="4">UoL-UT</strain>
    </source>
</reference>
<feature type="domain" description="MAM" evidence="3">
    <location>
        <begin position="396"/>
        <end position="560"/>
    </location>
</feature>
<keyword evidence="1 2" id="KW-1015">Disulfide bond</keyword>
<dbReference type="CDD" id="cd06263">
    <property type="entry name" value="MAM"/>
    <property type="match status" value="4"/>
</dbReference>
<dbReference type="AlphaFoldDB" id="A0A443S8G0"/>
<protein>
    <submittedName>
        <fullName evidence="4">MAM and LDL-receptor class A domain-containing protein 1-like protein</fullName>
    </submittedName>
</protein>
<dbReference type="PANTHER" id="PTHR23282:SF101">
    <property type="entry name" value="MAM DOMAIN-CONTAINING PROTEIN"/>
    <property type="match status" value="1"/>
</dbReference>
<evidence type="ECO:0000256" key="1">
    <source>
        <dbReference type="ARBA" id="ARBA00023157"/>
    </source>
</evidence>
<dbReference type="SUPFAM" id="SSF49899">
    <property type="entry name" value="Concanavalin A-like lectins/glucanases"/>
    <property type="match status" value="6"/>
</dbReference>
<gene>
    <name evidence="4" type="ORF">B4U80_13318</name>
</gene>
<evidence type="ECO:0000259" key="3">
    <source>
        <dbReference type="PROSITE" id="PS50060"/>
    </source>
</evidence>
<feature type="domain" description="MAM" evidence="3">
    <location>
        <begin position="32"/>
        <end position="183"/>
    </location>
</feature>
<dbReference type="SUPFAM" id="SSF57424">
    <property type="entry name" value="LDL receptor-like module"/>
    <property type="match status" value="5"/>
</dbReference>
<feature type="domain" description="MAM" evidence="3">
    <location>
        <begin position="1047"/>
        <end position="1226"/>
    </location>
</feature>
<evidence type="ECO:0000313" key="5">
    <source>
        <dbReference type="Proteomes" id="UP000288716"/>
    </source>
</evidence>
<feature type="disulfide bond" evidence="2">
    <location>
        <begin position="822"/>
        <end position="837"/>
    </location>
</feature>
<feature type="non-terminal residue" evidence="4">
    <location>
        <position position="1"/>
    </location>
</feature>
<keyword evidence="4" id="KW-0675">Receptor</keyword>
<comment type="caution">
    <text evidence="2">Lacks conserved residue(s) required for the propagation of feature annotation.</text>
</comment>
<dbReference type="VEuPathDB" id="VectorBase:LDEU008239"/>
<dbReference type="InterPro" id="IPR023415">
    <property type="entry name" value="LDLR_class-A_CS"/>
</dbReference>
<feature type="disulfide bond" evidence="2">
    <location>
        <begin position="1242"/>
        <end position="1260"/>
    </location>
</feature>
<dbReference type="Gene3D" id="4.10.400.10">
    <property type="entry name" value="Low-density Lipoprotein Receptor"/>
    <property type="match status" value="5"/>
</dbReference>
<feature type="non-terminal residue" evidence="4">
    <location>
        <position position="1271"/>
    </location>
</feature>
<feature type="disulfide bond" evidence="2">
    <location>
        <begin position="1027"/>
        <end position="1042"/>
    </location>
</feature>
<feature type="disulfide bond" evidence="2">
    <location>
        <begin position="1254"/>
        <end position="1269"/>
    </location>
</feature>
<dbReference type="InterPro" id="IPR002172">
    <property type="entry name" value="LDrepeatLR_classA_rpt"/>
</dbReference>
<dbReference type="Pfam" id="PF00629">
    <property type="entry name" value="MAM"/>
    <property type="match status" value="6"/>
</dbReference>
<feature type="domain" description="MAM" evidence="3">
    <location>
        <begin position="839"/>
        <end position="1002"/>
    </location>
</feature>
<dbReference type="Gene3D" id="2.60.120.200">
    <property type="match status" value="6"/>
</dbReference>
<dbReference type="InterPro" id="IPR013320">
    <property type="entry name" value="ConA-like_dom_sf"/>
</dbReference>
<evidence type="ECO:0000313" key="4">
    <source>
        <dbReference type="EMBL" id="RWS23801.1"/>
    </source>
</evidence>
<dbReference type="STRING" id="299467.A0A443S8G0"/>
<keyword evidence="5" id="KW-1185">Reference proteome</keyword>
<feature type="domain" description="MAM" evidence="3">
    <location>
        <begin position="612"/>
        <end position="771"/>
    </location>
</feature>
<comment type="caution">
    <text evidence="4">The sequence shown here is derived from an EMBL/GenBank/DDBJ whole genome shotgun (WGS) entry which is preliminary data.</text>
</comment>
<dbReference type="InterPro" id="IPR036055">
    <property type="entry name" value="LDL_receptor-like_sf"/>
</dbReference>
<dbReference type="PRINTS" id="PR00261">
    <property type="entry name" value="LDLRECEPTOR"/>
</dbReference>
<dbReference type="Proteomes" id="UP000288716">
    <property type="component" value="Unassembled WGS sequence"/>
</dbReference>
<proteinExistence type="predicted"/>
<feature type="disulfide bond" evidence="2">
    <location>
        <begin position="578"/>
        <end position="596"/>
    </location>
</feature>
<dbReference type="SMART" id="SM00192">
    <property type="entry name" value="LDLa"/>
    <property type="match status" value="5"/>
</dbReference>
<name>A0A443S8G0_9ACAR</name>
<dbReference type="OrthoDB" id="6516200at2759"/>
<dbReference type="PANTHER" id="PTHR23282">
    <property type="entry name" value="APICAL ENDOSOMAL GLYCOPROTEIN PRECURSOR"/>
    <property type="match status" value="1"/>
</dbReference>
<dbReference type="CDD" id="cd00112">
    <property type="entry name" value="LDLa"/>
    <property type="match status" value="5"/>
</dbReference>
<feature type="domain" description="MAM" evidence="3">
    <location>
        <begin position="185"/>
        <end position="351"/>
    </location>
</feature>
<dbReference type="PROSITE" id="PS01209">
    <property type="entry name" value="LDLRA_1"/>
    <property type="match status" value="2"/>
</dbReference>
<accession>A0A443S8G0</accession>
<evidence type="ECO:0000256" key="2">
    <source>
        <dbReference type="PROSITE-ProRule" id="PRU00124"/>
    </source>
</evidence>
<dbReference type="PROSITE" id="PS50060">
    <property type="entry name" value="MAM_2"/>
    <property type="match status" value="6"/>
</dbReference>
<dbReference type="GO" id="GO:0016020">
    <property type="term" value="C:membrane"/>
    <property type="evidence" value="ECO:0007669"/>
    <property type="project" value="InterPro"/>
</dbReference>
<dbReference type="InterPro" id="IPR051560">
    <property type="entry name" value="MAM_domain-containing"/>
</dbReference>
<dbReference type="Pfam" id="PF00057">
    <property type="entry name" value="Ldl_recept_a"/>
    <property type="match status" value="2"/>
</dbReference>
<dbReference type="EMBL" id="NCKV01005854">
    <property type="protein sequence ID" value="RWS23801.1"/>
    <property type="molecule type" value="Genomic_DNA"/>
</dbReference>